<sequence>MMLKARVPLPIVTRNIRRGIKCRRCHAFDWQAIGGSIGKCGRCGQVESVQRIAADYFTRLDLLYPGDIYKRRDIMDHLKLAVSEYTLQKIIHANFRRLEHRKRIYFFSP</sequence>
<dbReference type="EMBL" id="VMSJ01000001">
    <property type="protein sequence ID" value="TVT29083.1"/>
    <property type="molecule type" value="Genomic_DNA"/>
</dbReference>
<keyword evidence="2" id="KW-1185">Reference proteome</keyword>
<evidence type="ECO:0000313" key="1">
    <source>
        <dbReference type="EMBL" id="TVT29083.1"/>
    </source>
</evidence>
<evidence type="ECO:0000313" key="2">
    <source>
        <dbReference type="Proteomes" id="UP000315103"/>
    </source>
</evidence>
<name>A0A558AXU6_9STAP</name>
<reference evidence="1 2" key="1">
    <citation type="submission" date="2019-07" db="EMBL/GenBank/DDBJ databases">
        <title>Salinicoccus cyprini sp. nov., isolated from gastro-intestinal tract of mirror carp, Cyprinus carpio var. specularis, collected from Gobind Sagar Reservoir, Himachal Pradesh, India.</title>
        <authorList>
            <person name="Talwar C."/>
            <person name="Singh A.K."/>
            <person name="Lal R."/>
            <person name="Negi R.K."/>
        </authorList>
    </citation>
    <scope>NUCLEOTIDE SEQUENCE [LARGE SCALE GENOMIC DNA]</scope>
    <source>
        <strain evidence="1 2">CT19</strain>
    </source>
</reference>
<protein>
    <submittedName>
        <fullName evidence="1">Uncharacterized protein</fullName>
    </submittedName>
</protein>
<accession>A0A558AXU6</accession>
<gene>
    <name evidence="1" type="ORF">FO441_02055</name>
</gene>
<proteinExistence type="predicted"/>
<comment type="caution">
    <text evidence="1">The sequence shown here is derived from an EMBL/GenBank/DDBJ whole genome shotgun (WGS) entry which is preliminary data.</text>
</comment>
<dbReference type="AlphaFoldDB" id="A0A558AXU6"/>
<dbReference type="Proteomes" id="UP000315103">
    <property type="component" value="Unassembled WGS sequence"/>
</dbReference>
<organism evidence="1 2">
    <name type="scientific">Salinicoccus cyprini</name>
    <dbReference type="NCBI Taxonomy" id="2493691"/>
    <lineage>
        <taxon>Bacteria</taxon>
        <taxon>Bacillati</taxon>
        <taxon>Bacillota</taxon>
        <taxon>Bacilli</taxon>
        <taxon>Bacillales</taxon>
        <taxon>Staphylococcaceae</taxon>
        <taxon>Salinicoccus</taxon>
    </lineage>
</organism>